<gene>
    <name evidence="1" type="ORF">GALL_433260</name>
</gene>
<comment type="caution">
    <text evidence="1">The sequence shown here is derived from an EMBL/GenBank/DDBJ whole genome shotgun (WGS) entry which is preliminary data.</text>
</comment>
<name>A0A1J5QC01_9ZZZZ</name>
<reference evidence="1" key="1">
    <citation type="submission" date="2016-10" db="EMBL/GenBank/DDBJ databases">
        <title>Sequence of Gallionella enrichment culture.</title>
        <authorList>
            <person name="Poehlein A."/>
            <person name="Muehling M."/>
            <person name="Daniel R."/>
        </authorList>
    </citation>
    <scope>NUCLEOTIDE SEQUENCE</scope>
</reference>
<dbReference type="EMBL" id="MLJW01002306">
    <property type="protein sequence ID" value="OIQ75011.1"/>
    <property type="molecule type" value="Genomic_DNA"/>
</dbReference>
<accession>A0A1J5QC01</accession>
<evidence type="ECO:0000313" key="1">
    <source>
        <dbReference type="EMBL" id="OIQ75011.1"/>
    </source>
</evidence>
<sequence>MHEGFSAQNGIRAAEEGGIPTVLALHDRSVEKQGLASKEIRRFDVAEPLRSLNEGNFGIFKVTESVVKNVAVRNLIRIEDEHELAMGVHQGIVQVARLGVPWLAFPMLSSSYVADTQFVCQVAHRGARPIVKDPGVMWIRNVASCPGGCSHQLWRFVVGGDEDIDSKTRFGWRRCLTCG</sequence>
<organism evidence="1">
    <name type="scientific">mine drainage metagenome</name>
    <dbReference type="NCBI Taxonomy" id="410659"/>
    <lineage>
        <taxon>unclassified sequences</taxon>
        <taxon>metagenomes</taxon>
        <taxon>ecological metagenomes</taxon>
    </lineage>
</organism>
<protein>
    <submittedName>
        <fullName evidence="1">Uncharacterized protein</fullName>
    </submittedName>
</protein>
<proteinExistence type="predicted"/>
<dbReference type="AlphaFoldDB" id="A0A1J5QC01"/>